<evidence type="ECO:0000256" key="7">
    <source>
        <dbReference type="ARBA" id="ARBA00022723"/>
    </source>
</evidence>
<evidence type="ECO:0000256" key="3">
    <source>
        <dbReference type="ARBA" id="ARBA00022515"/>
    </source>
</evidence>
<evidence type="ECO:0000256" key="4">
    <source>
        <dbReference type="ARBA" id="ARBA00022679"/>
    </source>
</evidence>
<evidence type="ECO:0000256" key="2">
    <source>
        <dbReference type="ARBA" id="ARBA00022478"/>
    </source>
</evidence>
<reference evidence="10" key="2">
    <citation type="journal article" date="2023" name="Commun. Biol.">
        <title>Intrasexual cuticular hydrocarbon dimorphism in a wasp sheds light on hydrocarbon biosynthesis genes in Hymenoptera.</title>
        <authorList>
            <person name="Moris V.C."/>
            <person name="Podsiadlowski L."/>
            <person name="Martin S."/>
            <person name="Oeyen J.P."/>
            <person name="Donath A."/>
            <person name="Petersen M."/>
            <person name="Wilbrandt J."/>
            <person name="Misof B."/>
            <person name="Liedtke D."/>
            <person name="Thamm M."/>
            <person name="Scheiner R."/>
            <person name="Schmitt T."/>
            <person name="Niehuis O."/>
        </authorList>
    </citation>
    <scope>NUCLEOTIDE SEQUENCE</scope>
    <source>
        <strain evidence="10">GBR_01_08_01A</strain>
    </source>
</reference>
<evidence type="ECO:0000313" key="10">
    <source>
        <dbReference type="EMBL" id="KAK2574967.1"/>
    </source>
</evidence>
<keyword evidence="11" id="KW-1185">Reference proteome</keyword>
<sequence>MDIPDKDILRYLNIYYQRLFPLKEIYSWLGYGDVITFSRREFTFKLCNQLIIRNQAFTVCNQLKACLFREFPIGIDVGAIYNISPSNKSLPKYCVERELVFDIDISDYDDIRTCCKGPDICTKCWKYIVIACKILNIYLENDFGYHHILWIFSGRRGIHCWVCDKDARTLNQCVRSGILKFMCNEKINGLNKEMQLCGRKLDYYDRRLLAIIDPEFVPVCIVDQNLLDTKEGVDYFLPLLPNDKARTDVQQLFSDHQSSMDRWNAFTSYHENMISSHAEYWQGWEEFPDYLKLHYCSPRFDVNVTEGISHLLRCPFSVHSVTGRISVPFDLAEVELFDPTTTPTLKQLVTEITTLDKNLSSEEDKRLSKDQKRMKDYEIIGFKKFIDIFQVFLEKLINTH</sequence>
<evidence type="ECO:0000256" key="5">
    <source>
        <dbReference type="ARBA" id="ARBA00022695"/>
    </source>
</evidence>
<name>A0AAD9VIK1_9HYME</name>
<dbReference type="Gene3D" id="3.90.920.10">
    <property type="entry name" value="DNA primase, PRIM domain"/>
    <property type="match status" value="1"/>
</dbReference>
<dbReference type="InterPro" id="IPR014052">
    <property type="entry name" value="DNA_primase_ssu_euk/arc"/>
</dbReference>
<organism evidence="10 11">
    <name type="scientific">Odynerus spinipes</name>
    <dbReference type="NCBI Taxonomy" id="1348599"/>
    <lineage>
        <taxon>Eukaryota</taxon>
        <taxon>Metazoa</taxon>
        <taxon>Ecdysozoa</taxon>
        <taxon>Arthropoda</taxon>
        <taxon>Hexapoda</taxon>
        <taxon>Insecta</taxon>
        <taxon>Pterygota</taxon>
        <taxon>Neoptera</taxon>
        <taxon>Endopterygota</taxon>
        <taxon>Hymenoptera</taxon>
        <taxon>Apocrita</taxon>
        <taxon>Aculeata</taxon>
        <taxon>Vespoidea</taxon>
        <taxon>Vespidae</taxon>
        <taxon>Eumeninae</taxon>
        <taxon>Odynerus</taxon>
    </lineage>
</organism>
<dbReference type="NCBIfam" id="TIGR00335">
    <property type="entry name" value="primase_sml"/>
    <property type="match status" value="1"/>
</dbReference>
<dbReference type="EC" id="2.7.7.-" evidence="9"/>
<keyword evidence="3 9" id="KW-0639">Primosome</keyword>
<dbReference type="AlphaFoldDB" id="A0AAD9VIK1"/>
<dbReference type="PANTHER" id="PTHR10536">
    <property type="entry name" value="DNA PRIMASE SMALL SUBUNIT"/>
    <property type="match status" value="1"/>
</dbReference>
<comment type="similarity">
    <text evidence="1 9">Belongs to the eukaryotic-type primase small subunit family.</text>
</comment>
<keyword evidence="4 9" id="KW-0808">Transferase</keyword>
<dbReference type="GO" id="GO:0005658">
    <property type="term" value="C:alpha DNA polymerase:primase complex"/>
    <property type="evidence" value="ECO:0007669"/>
    <property type="project" value="UniProtKB-ARBA"/>
</dbReference>
<evidence type="ECO:0000256" key="1">
    <source>
        <dbReference type="ARBA" id="ARBA00009762"/>
    </source>
</evidence>
<gene>
    <name evidence="10" type="ORF">KPH14_008730</name>
</gene>
<proteinExistence type="inferred from homology"/>
<evidence type="ECO:0000313" key="11">
    <source>
        <dbReference type="Proteomes" id="UP001258017"/>
    </source>
</evidence>
<reference evidence="10" key="1">
    <citation type="submission" date="2021-08" db="EMBL/GenBank/DDBJ databases">
        <authorList>
            <person name="Misof B."/>
            <person name="Oliver O."/>
            <person name="Podsiadlowski L."/>
            <person name="Donath A."/>
            <person name="Peters R."/>
            <person name="Mayer C."/>
            <person name="Rust J."/>
            <person name="Gunkel S."/>
            <person name="Lesny P."/>
            <person name="Martin S."/>
            <person name="Oeyen J.P."/>
            <person name="Petersen M."/>
            <person name="Panagiotis P."/>
            <person name="Wilbrandt J."/>
            <person name="Tanja T."/>
        </authorList>
    </citation>
    <scope>NUCLEOTIDE SEQUENCE</scope>
    <source>
        <strain evidence="10">GBR_01_08_01A</strain>
        <tissue evidence="10">Thorax + abdomen</tissue>
    </source>
</reference>
<protein>
    <recommendedName>
        <fullName evidence="9">DNA primase</fullName>
        <ecNumber evidence="9">2.7.7.-</ecNumber>
    </recommendedName>
</protein>
<keyword evidence="8" id="KW-0804">Transcription</keyword>
<comment type="caution">
    <text evidence="10">The sequence shown here is derived from an EMBL/GenBank/DDBJ whole genome shotgun (WGS) entry which is preliminary data.</text>
</comment>
<keyword evidence="7" id="KW-0479">Metal-binding</keyword>
<dbReference type="InterPro" id="IPR002755">
    <property type="entry name" value="DNA_primase_S"/>
</dbReference>
<dbReference type="Pfam" id="PF01896">
    <property type="entry name" value="DNA_primase_S"/>
    <property type="match status" value="1"/>
</dbReference>
<dbReference type="GO" id="GO:0046872">
    <property type="term" value="F:metal ion binding"/>
    <property type="evidence" value="ECO:0007669"/>
    <property type="project" value="UniProtKB-KW"/>
</dbReference>
<dbReference type="GO" id="GO:0006269">
    <property type="term" value="P:DNA replication, synthesis of primer"/>
    <property type="evidence" value="ECO:0007669"/>
    <property type="project" value="UniProtKB-KW"/>
</dbReference>
<dbReference type="SUPFAM" id="SSF56747">
    <property type="entry name" value="Prim-pol domain"/>
    <property type="match status" value="1"/>
</dbReference>
<dbReference type="Proteomes" id="UP001258017">
    <property type="component" value="Unassembled WGS sequence"/>
</dbReference>
<evidence type="ECO:0000256" key="9">
    <source>
        <dbReference type="RuleBase" id="RU003514"/>
    </source>
</evidence>
<dbReference type="GO" id="GO:0003899">
    <property type="term" value="F:DNA-directed RNA polymerase activity"/>
    <property type="evidence" value="ECO:0007669"/>
    <property type="project" value="InterPro"/>
</dbReference>
<evidence type="ECO:0000256" key="8">
    <source>
        <dbReference type="ARBA" id="ARBA00023163"/>
    </source>
</evidence>
<keyword evidence="2 9" id="KW-0240">DNA-directed RNA polymerase</keyword>
<keyword evidence="6 9" id="KW-0235">DNA replication</keyword>
<accession>A0AAD9VIK1</accession>
<evidence type="ECO:0000256" key="6">
    <source>
        <dbReference type="ARBA" id="ARBA00022705"/>
    </source>
</evidence>
<keyword evidence="5" id="KW-0548">Nucleotidyltransferase</keyword>
<dbReference type="EMBL" id="JAIFRP010004521">
    <property type="protein sequence ID" value="KAK2574967.1"/>
    <property type="molecule type" value="Genomic_DNA"/>
</dbReference>